<proteinExistence type="inferred from homology"/>
<feature type="transmembrane region" description="Helical" evidence="10">
    <location>
        <begin position="125"/>
        <end position="146"/>
    </location>
</feature>
<dbReference type="NCBIfam" id="TIGR03592">
    <property type="entry name" value="yidC_oxa1_cterm"/>
    <property type="match status" value="1"/>
</dbReference>
<protein>
    <submittedName>
        <fullName evidence="12">60 kDa inner membrane insertion protein</fullName>
    </submittedName>
</protein>
<keyword evidence="7 10" id="KW-0472">Membrane</keyword>
<keyword evidence="2" id="KW-0813">Transport</keyword>
<keyword evidence="8" id="KW-0143">Chaperone</keyword>
<evidence type="ECO:0000256" key="3">
    <source>
        <dbReference type="ARBA" id="ARBA00022475"/>
    </source>
</evidence>
<dbReference type="InterPro" id="IPR028055">
    <property type="entry name" value="YidC/Oxa/ALB_C"/>
</dbReference>
<evidence type="ECO:0000256" key="2">
    <source>
        <dbReference type="ARBA" id="ARBA00022448"/>
    </source>
</evidence>
<evidence type="ECO:0000256" key="9">
    <source>
        <dbReference type="RuleBase" id="RU003945"/>
    </source>
</evidence>
<feature type="domain" description="Membrane insertase YidC/Oxa/ALB C-terminal" evidence="11">
    <location>
        <begin position="24"/>
        <end position="207"/>
    </location>
</feature>
<comment type="caution">
    <text evidence="12">The sequence shown here is derived from an EMBL/GenBank/DDBJ whole genome shotgun (WGS) entry which is preliminary data.</text>
</comment>
<dbReference type="CDD" id="cd20070">
    <property type="entry name" value="5TM_YidC_Alb3"/>
    <property type="match status" value="1"/>
</dbReference>
<keyword evidence="5" id="KW-0653">Protein transport</keyword>
<keyword evidence="4 9" id="KW-0812">Transmembrane</keyword>
<dbReference type="InterPro" id="IPR001708">
    <property type="entry name" value="YidC/ALB3/OXA1/COX18"/>
</dbReference>
<evidence type="ECO:0000256" key="10">
    <source>
        <dbReference type="SAM" id="Phobius"/>
    </source>
</evidence>
<comment type="similarity">
    <text evidence="9">Belongs to the OXA1/ALB3/YidC family.</text>
</comment>
<sequence>MIQEIILSVLEWLYNNLAFHNLFVAILLLTLAVRVVLFPLFYKSSKDQLVMRELSPKMEEIKTLYKDDRQKQAEELMRLYKEHKLNPLSGILILVVQLPIFIALFKVFRDSELLTSLFGDGSMFLGANLALPSIVVSIVAAALQYVSGRMTEPGSKSGGSMAKFGKMMLYMMPFLTLFILLKLPAALGVYWAVSTAFSIGQTLVIKRRLAYSKSRNGNAGVTQGDGGTYPPHGV</sequence>
<feature type="transmembrane region" description="Helical" evidence="10">
    <location>
        <begin position="85"/>
        <end position="105"/>
    </location>
</feature>
<name>A0A0G1UVG6_9BACT</name>
<dbReference type="EMBL" id="LCPO01000030">
    <property type="protein sequence ID" value="KKU98249.1"/>
    <property type="molecule type" value="Genomic_DNA"/>
</dbReference>
<dbReference type="Pfam" id="PF02096">
    <property type="entry name" value="60KD_IMP"/>
    <property type="match status" value="1"/>
</dbReference>
<dbReference type="GO" id="GO:0015031">
    <property type="term" value="P:protein transport"/>
    <property type="evidence" value="ECO:0007669"/>
    <property type="project" value="UniProtKB-KW"/>
</dbReference>
<feature type="transmembrane region" description="Helical" evidence="10">
    <location>
        <begin position="167"/>
        <end position="183"/>
    </location>
</feature>
<evidence type="ECO:0000256" key="7">
    <source>
        <dbReference type="ARBA" id="ARBA00023136"/>
    </source>
</evidence>
<dbReference type="PANTHER" id="PTHR12428">
    <property type="entry name" value="OXA1"/>
    <property type="match status" value="1"/>
</dbReference>
<dbReference type="InterPro" id="IPR047196">
    <property type="entry name" value="YidC_ALB_C"/>
</dbReference>
<comment type="subcellular location">
    <subcellularLocation>
        <location evidence="1">Cell membrane</location>
        <topology evidence="1">Multi-pass membrane protein</topology>
    </subcellularLocation>
    <subcellularLocation>
        <location evidence="9">Membrane</location>
        <topology evidence="9">Multi-pass membrane protein</topology>
    </subcellularLocation>
</comment>
<evidence type="ECO:0000256" key="1">
    <source>
        <dbReference type="ARBA" id="ARBA00004651"/>
    </source>
</evidence>
<organism evidence="12 13">
    <name type="scientific">Candidatus Jorgensenbacteria bacterium GW2011_GWC1_48_8</name>
    <dbReference type="NCBI Taxonomy" id="1618666"/>
    <lineage>
        <taxon>Bacteria</taxon>
        <taxon>Candidatus Joergenseniibacteriota</taxon>
    </lineage>
</organism>
<feature type="transmembrane region" description="Helical" evidence="10">
    <location>
        <begin position="22"/>
        <end position="42"/>
    </location>
</feature>
<dbReference type="Proteomes" id="UP000034600">
    <property type="component" value="Unassembled WGS sequence"/>
</dbReference>
<dbReference type="GO" id="GO:0005886">
    <property type="term" value="C:plasma membrane"/>
    <property type="evidence" value="ECO:0007669"/>
    <property type="project" value="UniProtKB-SubCell"/>
</dbReference>
<evidence type="ECO:0000313" key="13">
    <source>
        <dbReference type="Proteomes" id="UP000034600"/>
    </source>
</evidence>
<gene>
    <name evidence="12" type="ORF">UY32_C0030G0004</name>
</gene>
<keyword evidence="6 10" id="KW-1133">Transmembrane helix</keyword>
<accession>A0A0G1UVG6</accession>
<evidence type="ECO:0000256" key="6">
    <source>
        <dbReference type="ARBA" id="ARBA00022989"/>
    </source>
</evidence>
<evidence type="ECO:0000313" key="12">
    <source>
        <dbReference type="EMBL" id="KKU98249.1"/>
    </source>
</evidence>
<evidence type="ECO:0000256" key="4">
    <source>
        <dbReference type="ARBA" id="ARBA00022692"/>
    </source>
</evidence>
<keyword evidence="3" id="KW-1003">Cell membrane</keyword>
<dbReference type="GO" id="GO:0051205">
    <property type="term" value="P:protein insertion into membrane"/>
    <property type="evidence" value="ECO:0007669"/>
    <property type="project" value="TreeGrafter"/>
</dbReference>
<dbReference type="AlphaFoldDB" id="A0A0G1UVG6"/>
<evidence type="ECO:0000256" key="8">
    <source>
        <dbReference type="ARBA" id="ARBA00023186"/>
    </source>
</evidence>
<dbReference type="PANTHER" id="PTHR12428:SF65">
    <property type="entry name" value="CYTOCHROME C OXIDASE ASSEMBLY PROTEIN COX18, MITOCHONDRIAL"/>
    <property type="match status" value="1"/>
</dbReference>
<reference evidence="12 13" key="1">
    <citation type="journal article" date="2015" name="Nature">
        <title>rRNA introns, odd ribosomes, and small enigmatic genomes across a large radiation of phyla.</title>
        <authorList>
            <person name="Brown C.T."/>
            <person name="Hug L.A."/>
            <person name="Thomas B.C."/>
            <person name="Sharon I."/>
            <person name="Castelle C.J."/>
            <person name="Singh A."/>
            <person name="Wilkins M.J."/>
            <person name="Williams K.H."/>
            <person name="Banfield J.F."/>
        </authorList>
    </citation>
    <scope>NUCLEOTIDE SEQUENCE [LARGE SCALE GENOMIC DNA]</scope>
</reference>
<evidence type="ECO:0000256" key="5">
    <source>
        <dbReference type="ARBA" id="ARBA00022927"/>
    </source>
</evidence>
<dbReference type="GO" id="GO:0032977">
    <property type="term" value="F:membrane insertase activity"/>
    <property type="evidence" value="ECO:0007669"/>
    <property type="project" value="InterPro"/>
</dbReference>
<evidence type="ECO:0000259" key="11">
    <source>
        <dbReference type="Pfam" id="PF02096"/>
    </source>
</evidence>